<protein>
    <submittedName>
        <fullName evidence="5">Uncharacterized protein</fullName>
    </submittedName>
</protein>
<keyword evidence="1" id="KW-0833">Ubl conjugation pathway</keyword>
<dbReference type="GO" id="GO:0031462">
    <property type="term" value="C:Cul2-RING ubiquitin ligase complex"/>
    <property type="evidence" value="ECO:0007669"/>
    <property type="project" value="TreeGrafter"/>
</dbReference>
<evidence type="ECO:0000256" key="2">
    <source>
        <dbReference type="SAM" id="Phobius"/>
    </source>
</evidence>
<accession>A0A2G5UN10</accession>
<keyword evidence="2" id="KW-1133">Transmembrane helix</keyword>
<evidence type="ECO:0000256" key="1">
    <source>
        <dbReference type="ARBA" id="ARBA00022786"/>
    </source>
</evidence>
<dbReference type="STRING" id="1611254.A0A2G5UN10"/>
<comment type="caution">
    <text evidence="5">The sequence shown here is derived from an EMBL/GenBank/DDBJ whole genome shotgun (WGS) entry which is preliminary data.</text>
</comment>
<dbReference type="InterPro" id="IPR055142">
    <property type="entry name" value="ZER1-like_C"/>
</dbReference>
<keyword evidence="6" id="KW-1185">Reference proteome</keyword>
<sequence>MSHTADVPLEAPTMIRLASAAVMAQLENDKLQEFMETVVLPTPLSEELFGRFRDKWNYYNQHGAQHVERLGPPDGQERVDQGNLDMIRQVFRVWSDSTRLPLQKLDLTGATIDDQIFVDLLHAHAPNITELDLTNVTGVTDLANAYLYARSTNFPMLTSIRMTSMELVTGHQPRRKNGIATTEFRSLFMLGEEALAEARGPIERDGIRSPLSPSSMEIQEEEDMLIHEQPVNPPLITARAPNVRRLFLPRTPNKRSTIDEEEQNTHVILSKILSPLQKLEVLDLSYWSKTDDMRCLMPLSNTLTCLVLYEVPDLYHAIPSICQMTELQVLDISQSNKDTGTYPNPVTTLNKIIVSLKKLTHLDISSTNLATQPSSHDNPARYRESVRTDICGLQSLVKPLKYLGLFNCESASHVREIPAEVVSGDANEDQVITSLKMYKDRAGLLQNVLNESYQLYRFGNSNPLTRHTEALHLVLEAMHRHLADSTLQIAGSASLFYIIRKVDMNRDTKRRVVSALLSGMEVHMEEQVMVRNCCLSLCQFEIPQDILFDYSRLAVLLVSVLQHHNADNLTQRIVVFLLNSMACHVEGDQKVQVGSYGAIEMILDQISRKHTANICDDVMEVGWSFLWNITDETPVNCELFLNANGLDLFQKCYEAFKTERELVRNMMGLIGNIAEVDALRSQLMKDDYVNIFCALLTSQEESIEISYNSAGVLAHMVSDGEEVWEKLTVCRQEVMRKIVEATSTWKLATRRFINYRSFRPILRLLPLYHAYASQHWAVWALANLTTTDGEKYCAYVRDEGGVPLLQELVSNPITTQDIRHLANTVLDNIRAVEMNDRKSGCVTRQTTVTTCIHETPYHLLVALLLVLLYFSFILLHYSYIRINPNWRPDAHPTTTSPVFRPSYVSDVEEEEEGEAMEEEQQEDYINVDFDDVAVPMEY</sequence>
<dbReference type="OrthoDB" id="5783533at2759"/>
<evidence type="ECO:0000313" key="5">
    <source>
        <dbReference type="EMBL" id="PIC40833.1"/>
    </source>
</evidence>
<dbReference type="SUPFAM" id="SSF48371">
    <property type="entry name" value="ARM repeat"/>
    <property type="match status" value="1"/>
</dbReference>
<dbReference type="Pfam" id="PF25013">
    <property type="entry name" value="LRR_Zer-1"/>
    <property type="match status" value="1"/>
</dbReference>
<dbReference type="Pfam" id="PF22964">
    <property type="entry name" value="ZER1-like_2nd"/>
    <property type="match status" value="1"/>
</dbReference>
<gene>
    <name evidence="5" type="primary">Cni-zer-1</name>
    <name evidence="5" type="synonym">Cnig_chr_III.g8448</name>
    <name evidence="5" type="ORF">B9Z55_008448</name>
</gene>
<organism evidence="5 6">
    <name type="scientific">Caenorhabditis nigoni</name>
    <dbReference type="NCBI Taxonomy" id="1611254"/>
    <lineage>
        <taxon>Eukaryota</taxon>
        <taxon>Metazoa</taxon>
        <taxon>Ecdysozoa</taxon>
        <taxon>Nematoda</taxon>
        <taxon>Chromadorea</taxon>
        <taxon>Rhabditida</taxon>
        <taxon>Rhabditina</taxon>
        <taxon>Rhabditomorpha</taxon>
        <taxon>Rhabditoidea</taxon>
        <taxon>Rhabditidae</taxon>
        <taxon>Peloderinae</taxon>
        <taxon>Caenorhabditis</taxon>
    </lineage>
</organism>
<dbReference type="InterPro" id="IPR011989">
    <property type="entry name" value="ARM-like"/>
</dbReference>
<dbReference type="PANTHER" id="PTHR12904:SF23">
    <property type="entry name" value="PROTEIN ZER-1 HOMOLOG"/>
    <property type="match status" value="1"/>
</dbReference>
<reference evidence="6" key="1">
    <citation type="submission" date="2017-10" db="EMBL/GenBank/DDBJ databases">
        <title>Rapid genome shrinkage in a self-fertile nematode reveals novel sperm competition proteins.</title>
        <authorList>
            <person name="Yin D."/>
            <person name="Schwarz E.M."/>
            <person name="Thomas C.G."/>
            <person name="Felde R.L."/>
            <person name="Korf I.F."/>
            <person name="Cutter A.D."/>
            <person name="Schartner C.M."/>
            <person name="Ralston E.J."/>
            <person name="Meyer B.J."/>
            <person name="Haag E.S."/>
        </authorList>
    </citation>
    <scope>NUCLEOTIDE SEQUENCE [LARGE SCALE GENOMIC DNA]</scope>
    <source>
        <strain evidence="6">JU1422</strain>
    </source>
</reference>
<dbReference type="InterPro" id="IPR016024">
    <property type="entry name" value="ARM-type_fold"/>
</dbReference>
<dbReference type="Gene3D" id="1.25.10.10">
    <property type="entry name" value="Leucine-rich Repeat Variant"/>
    <property type="match status" value="1"/>
</dbReference>
<evidence type="ECO:0000259" key="3">
    <source>
        <dbReference type="Pfam" id="PF22964"/>
    </source>
</evidence>
<dbReference type="InterPro" id="IPR051341">
    <property type="entry name" value="Zyg-11_UBL_adapter"/>
</dbReference>
<name>A0A2G5UN10_9PELO</name>
<feature type="domain" description="Zer-1-like leucine-rich repeats region" evidence="4">
    <location>
        <begin position="271"/>
        <end position="408"/>
    </location>
</feature>
<keyword evidence="2" id="KW-0472">Membrane</keyword>
<dbReference type="FunFam" id="1.25.10.10:FF:000638">
    <property type="entry name" value="Zyg eleven-related protein 1"/>
    <property type="match status" value="1"/>
</dbReference>
<dbReference type="EMBL" id="PDUG01000003">
    <property type="protein sequence ID" value="PIC40833.1"/>
    <property type="molecule type" value="Genomic_DNA"/>
</dbReference>
<dbReference type="InterPro" id="IPR032675">
    <property type="entry name" value="LRR_dom_sf"/>
</dbReference>
<proteinExistence type="predicted"/>
<dbReference type="AlphaFoldDB" id="A0A2G5UN10"/>
<evidence type="ECO:0000259" key="4">
    <source>
        <dbReference type="Pfam" id="PF25013"/>
    </source>
</evidence>
<dbReference type="SUPFAM" id="SSF52047">
    <property type="entry name" value="RNI-like"/>
    <property type="match status" value="1"/>
</dbReference>
<feature type="transmembrane region" description="Helical" evidence="2">
    <location>
        <begin position="857"/>
        <end position="877"/>
    </location>
</feature>
<dbReference type="FunFam" id="3.80.10.10:FF:000975">
    <property type="entry name" value="Zyg eleven-related protein 1"/>
    <property type="match status" value="1"/>
</dbReference>
<keyword evidence="2" id="KW-0812">Transmembrane</keyword>
<evidence type="ECO:0000313" key="6">
    <source>
        <dbReference type="Proteomes" id="UP000230233"/>
    </source>
</evidence>
<dbReference type="InterPro" id="IPR056845">
    <property type="entry name" value="LRR_Zer-1"/>
</dbReference>
<dbReference type="PANTHER" id="PTHR12904">
    <property type="match status" value="1"/>
</dbReference>
<feature type="domain" description="Protein zer-1 homolog-like C-terminal" evidence="3">
    <location>
        <begin position="477"/>
        <end position="830"/>
    </location>
</feature>
<dbReference type="Gene3D" id="3.80.10.10">
    <property type="entry name" value="Ribonuclease Inhibitor"/>
    <property type="match status" value="2"/>
</dbReference>
<dbReference type="Proteomes" id="UP000230233">
    <property type="component" value="Chromosome III"/>
</dbReference>